<comment type="caution">
    <text evidence="1">The sequence shown here is derived from an EMBL/GenBank/DDBJ whole genome shotgun (WGS) entry which is preliminary data.</text>
</comment>
<sequence length="153" mass="17891">MRDASYIAANMRDQDYREIACLWKDWDTRLLGICALETAVPGMVWSVWYEGEPAAAYGFSRAAAFDPDHWQAWAYGTDRFRRCVPLITRHLKSLRPLIERECRRLQVITHAEHDISHNWIEAFGGRKEGVLRSYGRCGEDFYVYAWVRNEPSC</sequence>
<reference evidence="1" key="1">
    <citation type="submission" date="2020-12" db="EMBL/GenBank/DDBJ databases">
        <title>Oil enriched cultivation method for isolating marine PHA-producing bacteria.</title>
        <authorList>
            <person name="Zheng W."/>
            <person name="Yu S."/>
            <person name="Huang Y."/>
        </authorList>
    </citation>
    <scope>NUCLEOTIDE SEQUENCE</scope>
    <source>
        <strain evidence="1">SY-2-12</strain>
    </source>
</reference>
<dbReference type="Gene3D" id="3.40.630.30">
    <property type="match status" value="1"/>
</dbReference>
<dbReference type="EMBL" id="JAEKJZ010000007">
    <property type="protein sequence ID" value="MBN9673466.1"/>
    <property type="molecule type" value="Genomic_DNA"/>
</dbReference>
<dbReference type="RefSeq" id="WP_207143326.1">
    <property type="nucleotide sequence ID" value="NZ_JAEKJZ010000007.1"/>
</dbReference>
<organism evidence="1 2">
    <name type="scientific">Roseibium aggregatum</name>
    <dbReference type="NCBI Taxonomy" id="187304"/>
    <lineage>
        <taxon>Bacteria</taxon>
        <taxon>Pseudomonadati</taxon>
        <taxon>Pseudomonadota</taxon>
        <taxon>Alphaproteobacteria</taxon>
        <taxon>Hyphomicrobiales</taxon>
        <taxon>Stappiaceae</taxon>
        <taxon>Roseibium</taxon>
    </lineage>
</organism>
<evidence type="ECO:0000313" key="1">
    <source>
        <dbReference type="EMBL" id="MBN9673466.1"/>
    </source>
</evidence>
<evidence type="ECO:0000313" key="2">
    <source>
        <dbReference type="Proteomes" id="UP000664096"/>
    </source>
</evidence>
<dbReference type="SUPFAM" id="SSF55729">
    <property type="entry name" value="Acyl-CoA N-acyltransferases (Nat)"/>
    <property type="match status" value="1"/>
</dbReference>
<dbReference type="InterPro" id="IPR016181">
    <property type="entry name" value="Acyl_CoA_acyltransferase"/>
</dbReference>
<gene>
    <name evidence="1" type="ORF">JF539_24120</name>
</gene>
<protein>
    <submittedName>
        <fullName evidence="1">Uncharacterized protein</fullName>
    </submittedName>
</protein>
<name>A0A939J2R5_9HYPH</name>
<proteinExistence type="predicted"/>
<dbReference type="AlphaFoldDB" id="A0A939J2R5"/>
<dbReference type="Proteomes" id="UP000664096">
    <property type="component" value="Unassembled WGS sequence"/>
</dbReference>
<accession>A0A939J2R5</accession>